<evidence type="ECO:0000256" key="3">
    <source>
        <dbReference type="SAM" id="Phobius"/>
    </source>
</evidence>
<proteinExistence type="predicted"/>
<evidence type="ECO:0000313" key="5">
    <source>
        <dbReference type="Proteomes" id="UP000727857"/>
    </source>
</evidence>
<feature type="transmembrane region" description="Helical" evidence="3">
    <location>
        <begin position="390"/>
        <end position="407"/>
    </location>
</feature>
<reference evidence="4" key="1">
    <citation type="submission" date="2020-10" db="EMBL/GenBank/DDBJ databases">
        <authorList>
            <person name="Gilroy R."/>
        </authorList>
    </citation>
    <scope>NUCLEOTIDE SEQUENCE</scope>
    <source>
        <strain evidence="4">517</strain>
    </source>
</reference>
<sequence>MDNQIKDTFPEDIRQTCMNVLSGKQALGSLDPETPVDNKAIVRLISERPSLLATLDKDAPNGKAILELAINQSYSNFIYLTEKQYYDKIAQIYFDQRLKATSSKWNGDAFTLRKSLDGKLVIVFNYVSHKGEEVYYFDKELHIPAALLSEVRFSVKLKNACKFFDFLDIDVASINLPDTLEALSDLVNTEYRHTLQNFLDENGIGFYALCGKYTELKAELCDNLNAVLAPFGAEVTNIVIQKISFADNMHEAIKEEYYSLQKERIKKEMENELAELSLAAYEKKAEIHSRYPDFPVTLTEAEKDFALKRYLIRTEKYNEEKPEIDKESVTARQITDYKAAAIKKKEEQPVIIEEEVPVTADKKKFIIFISLFAVCLLTSLFSFIGSIISGIILTILTLAVFGTIFFAKKSVLLPDKNAVKKVQRVLNPTVTTANTETETDSGTPEVSAEAAAAEAPSTKLE</sequence>
<evidence type="ECO:0000256" key="1">
    <source>
        <dbReference type="SAM" id="Coils"/>
    </source>
</evidence>
<reference evidence="4" key="2">
    <citation type="journal article" date="2021" name="PeerJ">
        <title>Extensive microbial diversity within the chicken gut microbiome revealed by metagenomics and culture.</title>
        <authorList>
            <person name="Gilroy R."/>
            <person name="Ravi A."/>
            <person name="Getino M."/>
            <person name="Pursley I."/>
            <person name="Horton D.L."/>
            <person name="Alikhan N.F."/>
            <person name="Baker D."/>
            <person name="Gharbi K."/>
            <person name="Hall N."/>
            <person name="Watson M."/>
            <person name="Adriaenssens E.M."/>
            <person name="Foster-Nyarko E."/>
            <person name="Jarju S."/>
            <person name="Secka A."/>
            <person name="Antonio M."/>
            <person name="Oren A."/>
            <person name="Chaudhuri R.R."/>
            <person name="La Ragione R."/>
            <person name="Hildebrand F."/>
            <person name="Pallen M.J."/>
        </authorList>
    </citation>
    <scope>NUCLEOTIDE SEQUENCE</scope>
    <source>
        <strain evidence="4">517</strain>
    </source>
</reference>
<feature type="coiled-coil region" evidence="1">
    <location>
        <begin position="259"/>
        <end position="286"/>
    </location>
</feature>
<feature type="transmembrane region" description="Helical" evidence="3">
    <location>
        <begin position="365"/>
        <end position="384"/>
    </location>
</feature>
<keyword evidence="3" id="KW-0472">Membrane</keyword>
<feature type="region of interest" description="Disordered" evidence="2">
    <location>
        <begin position="430"/>
        <end position="461"/>
    </location>
</feature>
<feature type="compositionally biased region" description="Low complexity" evidence="2">
    <location>
        <begin position="430"/>
        <end position="455"/>
    </location>
</feature>
<dbReference type="EMBL" id="JADINF010000015">
    <property type="protein sequence ID" value="MBO8423506.1"/>
    <property type="molecule type" value="Genomic_DNA"/>
</dbReference>
<dbReference type="AlphaFoldDB" id="A0A940ICI5"/>
<name>A0A940ICI5_9FIRM</name>
<comment type="caution">
    <text evidence="4">The sequence shown here is derived from an EMBL/GenBank/DDBJ whole genome shotgun (WGS) entry which is preliminary data.</text>
</comment>
<keyword evidence="3" id="KW-1133">Transmembrane helix</keyword>
<organism evidence="4 5">
    <name type="scientific">Candidatus Stercoripulliclostridium pullicola</name>
    <dbReference type="NCBI Taxonomy" id="2840953"/>
    <lineage>
        <taxon>Bacteria</taxon>
        <taxon>Bacillati</taxon>
        <taxon>Bacillota</taxon>
        <taxon>Clostridia</taxon>
        <taxon>Eubacteriales</taxon>
        <taxon>Candidatus Stercoripulliclostridium</taxon>
    </lineage>
</organism>
<evidence type="ECO:0000313" key="4">
    <source>
        <dbReference type="EMBL" id="MBO8423506.1"/>
    </source>
</evidence>
<protein>
    <submittedName>
        <fullName evidence="4">SPFH domain-containing protein</fullName>
    </submittedName>
</protein>
<keyword evidence="1" id="KW-0175">Coiled coil</keyword>
<dbReference type="Proteomes" id="UP000727857">
    <property type="component" value="Unassembled WGS sequence"/>
</dbReference>
<accession>A0A940ICI5</accession>
<gene>
    <name evidence="4" type="ORF">IAB16_00570</name>
</gene>
<evidence type="ECO:0000256" key="2">
    <source>
        <dbReference type="SAM" id="MobiDB-lite"/>
    </source>
</evidence>
<keyword evidence="3" id="KW-0812">Transmembrane</keyword>